<comment type="caution">
    <text evidence="23">The sequence shown here is derived from an EMBL/GenBank/DDBJ whole genome shotgun (WGS) entry which is preliminary data.</text>
</comment>
<evidence type="ECO:0000256" key="1">
    <source>
        <dbReference type="ARBA" id="ARBA00004167"/>
    </source>
</evidence>
<dbReference type="InterPro" id="IPR015500">
    <property type="entry name" value="Peptidase_S8_subtilisin-rel"/>
</dbReference>
<evidence type="ECO:0000256" key="13">
    <source>
        <dbReference type="ARBA" id="ARBA00023157"/>
    </source>
</evidence>
<keyword evidence="12" id="KW-0865">Zymogen</keyword>
<keyword evidence="10 21" id="KW-1133">Transmembrane helix</keyword>
<feature type="active site" description="Charge relay system" evidence="18 19">
    <location>
        <position position="190"/>
    </location>
</feature>
<dbReference type="Pfam" id="PF00082">
    <property type="entry name" value="Peptidase_S8"/>
    <property type="match status" value="1"/>
</dbReference>
<dbReference type="PROSITE" id="PS51829">
    <property type="entry name" value="P_HOMO_B"/>
    <property type="match status" value="1"/>
</dbReference>
<feature type="transmembrane region" description="Helical" evidence="21">
    <location>
        <begin position="21"/>
        <end position="40"/>
    </location>
</feature>
<keyword evidence="3 19" id="KW-0645">Protease</keyword>
<dbReference type="InterPro" id="IPR009030">
    <property type="entry name" value="Growth_fac_rcpt_cys_sf"/>
</dbReference>
<keyword evidence="11 21" id="KW-0472">Membrane</keyword>
<dbReference type="EC" id="3.4.21.75" evidence="16"/>
<dbReference type="SUPFAM" id="SSF54897">
    <property type="entry name" value="Protease propeptides/inhibitors"/>
    <property type="match status" value="1"/>
</dbReference>
<dbReference type="SUPFAM" id="SSF52743">
    <property type="entry name" value="Subtilisin-like"/>
    <property type="match status" value="1"/>
</dbReference>
<dbReference type="InterPro" id="IPR032815">
    <property type="entry name" value="S8_pro-domain"/>
</dbReference>
<dbReference type="InterPro" id="IPR036852">
    <property type="entry name" value="Peptidase_S8/S53_dom_sf"/>
</dbReference>
<dbReference type="AlphaFoldDB" id="A0A8J2WC37"/>
<evidence type="ECO:0000256" key="18">
    <source>
        <dbReference type="PIRSR" id="PIRSR615500-1"/>
    </source>
</evidence>
<dbReference type="Gene3D" id="3.40.50.200">
    <property type="entry name" value="Peptidase S8/S53 domain"/>
    <property type="match status" value="1"/>
</dbReference>
<dbReference type="PRINTS" id="PR00723">
    <property type="entry name" value="SUBTILISIN"/>
</dbReference>
<keyword evidence="9 19" id="KW-0720">Serine protease</keyword>
<dbReference type="InterPro" id="IPR023827">
    <property type="entry name" value="Peptidase_S8_Asp-AS"/>
</dbReference>
<keyword evidence="4" id="KW-0165">Cleavage on pair of basic residues</keyword>
<feature type="region of interest" description="Disordered" evidence="20">
    <location>
        <begin position="199"/>
        <end position="226"/>
    </location>
</feature>
<name>A0A8J2WC37_9CRUS</name>
<dbReference type="FunFam" id="3.30.70.850:FF:000001">
    <property type="entry name" value="Proprotein convertase subtilisin/kexin type 5"/>
    <property type="match status" value="1"/>
</dbReference>
<evidence type="ECO:0000313" key="24">
    <source>
        <dbReference type="Proteomes" id="UP000789390"/>
    </source>
</evidence>
<dbReference type="InterPro" id="IPR008979">
    <property type="entry name" value="Galactose-bd-like_sf"/>
</dbReference>
<evidence type="ECO:0000256" key="14">
    <source>
        <dbReference type="ARBA" id="ARBA00023180"/>
    </source>
</evidence>
<dbReference type="CDD" id="cd00064">
    <property type="entry name" value="FU"/>
    <property type="match status" value="5"/>
</dbReference>
<keyword evidence="6" id="KW-0732">Signal</keyword>
<dbReference type="SMART" id="SM00261">
    <property type="entry name" value="FU"/>
    <property type="match status" value="8"/>
</dbReference>
<keyword evidence="5 21" id="KW-0812">Transmembrane</keyword>
<feature type="transmembrane region" description="Helical" evidence="21">
    <location>
        <begin position="1200"/>
        <end position="1220"/>
    </location>
</feature>
<protein>
    <recommendedName>
        <fullName evidence="16">furin</fullName>
        <ecNumber evidence="16">3.4.21.75</ecNumber>
    </recommendedName>
</protein>
<evidence type="ECO:0000256" key="2">
    <source>
        <dbReference type="ARBA" id="ARBA00005325"/>
    </source>
</evidence>
<evidence type="ECO:0000256" key="21">
    <source>
        <dbReference type="SAM" id="Phobius"/>
    </source>
</evidence>
<dbReference type="PANTHER" id="PTHR42884:SF23">
    <property type="entry name" value="FURIN-LIKE PROTEASE 2"/>
    <property type="match status" value="1"/>
</dbReference>
<dbReference type="GO" id="GO:0030182">
    <property type="term" value="P:neuron differentiation"/>
    <property type="evidence" value="ECO:0007669"/>
    <property type="project" value="UniProtKB-ARBA"/>
</dbReference>
<evidence type="ECO:0000256" key="9">
    <source>
        <dbReference type="ARBA" id="ARBA00022825"/>
    </source>
</evidence>
<dbReference type="FunFam" id="2.60.120.260:FF:000072">
    <property type="entry name" value="Proprotein convertase subtilisin/kexin type"/>
    <property type="match status" value="1"/>
</dbReference>
<dbReference type="GO" id="GO:0005802">
    <property type="term" value="C:trans-Golgi network"/>
    <property type="evidence" value="ECO:0007669"/>
    <property type="project" value="TreeGrafter"/>
</dbReference>
<dbReference type="Gene3D" id="2.60.120.260">
    <property type="entry name" value="Galactose-binding domain-like"/>
    <property type="match status" value="1"/>
</dbReference>
<keyword evidence="24" id="KW-1185">Reference proteome</keyword>
<dbReference type="CDD" id="cd04059">
    <property type="entry name" value="Peptidases_S8_Protein_convertases_Kexins_Furin-like"/>
    <property type="match status" value="1"/>
</dbReference>
<evidence type="ECO:0000256" key="7">
    <source>
        <dbReference type="ARBA" id="ARBA00022737"/>
    </source>
</evidence>
<feature type="domain" description="P/Homo B" evidence="22">
    <location>
        <begin position="486"/>
        <end position="624"/>
    </location>
</feature>
<dbReference type="GO" id="GO:0016485">
    <property type="term" value="P:protein processing"/>
    <property type="evidence" value="ECO:0007669"/>
    <property type="project" value="TreeGrafter"/>
</dbReference>
<sequence length="1262" mass="137306">MSSRLSYQRTCDTSVMSVIKQMIFLVIVYFSYCISASSIVENSSNDLVYNNQFAVNIPNASEVLVQLIAEKHGFRSLGQVGSLDGYFLFEHEHVHKRSADPSGLHHEKLVNEPGVVWVAQQYERRRYKRDLVSRSVISNFALGKGSEFPDPFYREQWYLHGGSQEGFDMNVIPAWRKGYSGKGIVVSILDDGIQTNHPDLAQNYDPLASSDINDNDNDPMPRDNGDNKHGTRCAGEVAAVAFNSYCGVGIAFNASIGGVRMLDGTVNDAVEARALSLNPDHIDIYSASWGPEDDGKTVDGPGPLAKRAFINGIMKGRKGRGSIFVWASGNGGRHDDSCNCDGYTNSIFTLSISSATQGGFKPWYLEECSSTLATTYSSGRPDVDRSIATVDMDGSLRPEFLCTSDHTGTSASAPLAAGICALALEANSNLTWRDMQHLVVFTSRPDPLHDNGWVTNGIGKKVSHKFGYGLMDASAMVTLAEQWTNVPPQHVCQTPADQSDRLIPSGFGQKLEVVVETDACAGSAHEIRFLEHVQCRISLRFAPRGNLRIRLTSPSGTQSVLLFERPRDVLDSSFDDWPFMSVHFWGERASGRWKLEILNAGVKRVNKAGILKKWQLVFYGTDTNPIRLRSLQTPRPTFPNLSGGAATIGRDVHGLTAPPSVATPLAPTFKSVGRVPNAPGSQVFFPGNPGFRPSYFPNTGYPDFLQFAGSQPVTYSAALEATPSSNEASKNNCPKFSHGGSCVDACPLTGYYISSEMVCLSCHASCNNCTGPELHQCLSCAPTYNQVLDKNLCVEHCPDGYHLDEAKMVCIPCQPQCNTCNSALECSSCEFRFVIHGGQCLPSCLPGYYETDDYACAPCDTSCSTCRGPHDDHCVTCAQLFSEYNGTCVQHCPDGFWSHGAPGKKQCLPCPPGCEACSLKENDFGLVCSECADQWVLDVSTLLCLNPSANVCPEGEYVIDGKCYPCHGSCSECSGSSSTQCTHCSNRTMHLGSCLEVCPQGTFSETGSEDSKHIQFCRPCPQACAQCDSMDHCTECLGVLQLQNGQCLASCEDGYYSDRGVCVRCHGSCASCSGPLATDCTHCANGFSWLQHHCLSQCHLGHYNISLGSLIATEYQTPAKMNQFLCARCHASCQMCEGNALNCLACSDGFVWNNNTCNPASIDSRIFEIPLVEFVKESEGRGTRAKENVEPGRFLSASHWLFGMAASFIAGIIVVLAVQVRSRITKNYSRVPSSIPEEDHETGFEKLLSASDEDDSDTFPKV</sequence>
<evidence type="ECO:0000256" key="16">
    <source>
        <dbReference type="ARBA" id="ARBA00038993"/>
    </source>
</evidence>
<dbReference type="EMBL" id="CAKKLH010000045">
    <property type="protein sequence ID" value="CAH0100758.1"/>
    <property type="molecule type" value="Genomic_DNA"/>
</dbReference>
<dbReference type="Pfam" id="PF01483">
    <property type="entry name" value="P_proprotein"/>
    <property type="match status" value="1"/>
</dbReference>
<dbReference type="SUPFAM" id="SSF57184">
    <property type="entry name" value="Growth factor receptor domain"/>
    <property type="match status" value="3"/>
</dbReference>
<dbReference type="InterPro" id="IPR023828">
    <property type="entry name" value="Peptidase_S8_Ser-AS"/>
</dbReference>
<dbReference type="Gene3D" id="2.10.220.10">
    <property type="entry name" value="Hormone Receptor, Insulin-like Growth Factor Receptor 1, Chain A, domain 2"/>
    <property type="match status" value="7"/>
</dbReference>
<evidence type="ECO:0000256" key="19">
    <source>
        <dbReference type="PROSITE-ProRule" id="PRU01240"/>
    </source>
</evidence>
<evidence type="ECO:0000256" key="12">
    <source>
        <dbReference type="ARBA" id="ARBA00023145"/>
    </source>
</evidence>
<evidence type="ECO:0000313" key="23">
    <source>
        <dbReference type="EMBL" id="CAH0100758.1"/>
    </source>
</evidence>
<evidence type="ECO:0000256" key="20">
    <source>
        <dbReference type="SAM" id="MobiDB-lite"/>
    </source>
</evidence>
<dbReference type="PROSITE" id="PS00136">
    <property type="entry name" value="SUBTILASE_ASP"/>
    <property type="match status" value="1"/>
</dbReference>
<keyword evidence="13" id="KW-1015">Disulfide bond</keyword>
<dbReference type="OrthoDB" id="300641at2759"/>
<dbReference type="InterPro" id="IPR000209">
    <property type="entry name" value="Peptidase_S8/S53_dom"/>
</dbReference>
<evidence type="ECO:0000256" key="10">
    <source>
        <dbReference type="ARBA" id="ARBA00022989"/>
    </source>
</evidence>
<comment type="subcellular location">
    <subcellularLocation>
        <location evidence="1">Membrane</location>
        <topology evidence="1">Single-pass membrane protein</topology>
    </subcellularLocation>
</comment>
<evidence type="ECO:0000256" key="11">
    <source>
        <dbReference type="ARBA" id="ARBA00023136"/>
    </source>
</evidence>
<accession>A0A8J2WC37</accession>
<evidence type="ECO:0000259" key="22">
    <source>
        <dbReference type="PROSITE" id="PS51829"/>
    </source>
</evidence>
<evidence type="ECO:0000256" key="4">
    <source>
        <dbReference type="ARBA" id="ARBA00022685"/>
    </source>
</evidence>
<dbReference type="PROSITE" id="PS00137">
    <property type="entry name" value="SUBTILASE_HIS"/>
    <property type="match status" value="1"/>
</dbReference>
<dbReference type="Pfam" id="PF16470">
    <property type="entry name" value="S8_pro-domain"/>
    <property type="match status" value="1"/>
</dbReference>
<keyword evidence="14" id="KW-0325">Glycoprotein</keyword>
<keyword evidence="8 19" id="KW-0378">Hydrolase</keyword>
<feature type="region of interest" description="Disordered" evidence="20">
    <location>
        <begin position="1235"/>
        <end position="1262"/>
    </location>
</feature>
<evidence type="ECO:0000256" key="6">
    <source>
        <dbReference type="ARBA" id="ARBA00022729"/>
    </source>
</evidence>
<dbReference type="InterPro" id="IPR002884">
    <property type="entry name" value="P_dom"/>
</dbReference>
<dbReference type="SUPFAM" id="SSF49785">
    <property type="entry name" value="Galactose-binding domain-like"/>
    <property type="match status" value="1"/>
</dbReference>
<dbReference type="InterPro" id="IPR006212">
    <property type="entry name" value="Furin_repeat"/>
</dbReference>
<keyword evidence="7" id="KW-0677">Repeat</keyword>
<dbReference type="PANTHER" id="PTHR42884">
    <property type="entry name" value="PROPROTEIN CONVERTASE SUBTILISIN/KEXIN-RELATED"/>
    <property type="match status" value="1"/>
</dbReference>
<dbReference type="InterPro" id="IPR022398">
    <property type="entry name" value="Peptidase_S8_His-AS"/>
</dbReference>
<organism evidence="23 24">
    <name type="scientific">Daphnia galeata</name>
    <dbReference type="NCBI Taxonomy" id="27404"/>
    <lineage>
        <taxon>Eukaryota</taxon>
        <taxon>Metazoa</taxon>
        <taxon>Ecdysozoa</taxon>
        <taxon>Arthropoda</taxon>
        <taxon>Crustacea</taxon>
        <taxon>Branchiopoda</taxon>
        <taxon>Diplostraca</taxon>
        <taxon>Cladocera</taxon>
        <taxon>Anomopoda</taxon>
        <taxon>Daphniidae</taxon>
        <taxon>Daphnia</taxon>
    </lineage>
</organism>
<evidence type="ECO:0000256" key="5">
    <source>
        <dbReference type="ARBA" id="ARBA00022692"/>
    </source>
</evidence>
<evidence type="ECO:0000256" key="3">
    <source>
        <dbReference type="ARBA" id="ARBA00022670"/>
    </source>
</evidence>
<evidence type="ECO:0000256" key="8">
    <source>
        <dbReference type="ARBA" id="ARBA00022801"/>
    </source>
</evidence>
<comment type="similarity">
    <text evidence="2">Belongs to the peptidase S8 family. Furin subfamily.</text>
</comment>
<feature type="active site" description="Charge relay system" evidence="18 19">
    <location>
        <position position="229"/>
    </location>
</feature>
<dbReference type="FunFam" id="2.10.220.10:FF:000055">
    <property type="entry name" value="Furin-like protease 2"/>
    <property type="match status" value="1"/>
</dbReference>
<reference evidence="23" key="1">
    <citation type="submission" date="2021-11" db="EMBL/GenBank/DDBJ databases">
        <authorList>
            <person name="Schell T."/>
        </authorList>
    </citation>
    <scope>NUCLEOTIDE SEQUENCE</scope>
    <source>
        <strain evidence="23">M5</strain>
    </source>
</reference>
<evidence type="ECO:0000256" key="17">
    <source>
        <dbReference type="ARBA" id="ARBA00053600"/>
    </source>
</evidence>
<gene>
    <name evidence="23" type="ORF">DGAL_LOCUS3046</name>
</gene>
<dbReference type="InterPro" id="IPR034182">
    <property type="entry name" value="Kexin/furin"/>
</dbReference>
<dbReference type="FunFam" id="3.40.50.200:FF:000001">
    <property type="entry name" value="Furin 2, isoform B"/>
    <property type="match status" value="1"/>
</dbReference>
<proteinExistence type="inferred from homology"/>
<feature type="compositionally biased region" description="Acidic residues" evidence="20">
    <location>
        <begin position="1251"/>
        <end position="1262"/>
    </location>
</feature>
<comment type="catalytic activity">
    <reaction evidence="15">
        <text>Release of mature proteins from their proproteins by cleavage of -Arg-Xaa-Yaa-Arg-|-Zaa- bonds, where Xaa can be any amino acid and Yaa is Arg or Lys. Releases albumin, complement component C3 and von Willebrand factor from their respective precursors.</text>
        <dbReference type="EC" id="3.4.21.75"/>
    </reaction>
</comment>
<dbReference type="PROSITE" id="PS51892">
    <property type="entry name" value="SUBTILASE"/>
    <property type="match status" value="1"/>
</dbReference>
<evidence type="ECO:0000256" key="15">
    <source>
        <dbReference type="ARBA" id="ARBA00035756"/>
    </source>
</evidence>
<dbReference type="Proteomes" id="UP000789390">
    <property type="component" value="Unassembled WGS sequence"/>
</dbReference>
<comment type="function">
    <text evidence="17">Furin is likely to represent the ubiquitous endoprotease activity within constitutive secretory pathways and capable of cleavage at the RX(K/R)R consensus motif.</text>
</comment>
<dbReference type="GO" id="GO:0004252">
    <property type="term" value="F:serine-type endopeptidase activity"/>
    <property type="evidence" value="ECO:0007669"/>
    <property type="project" value="UniProtKB-UniRule"/>
</dbReference>
<dbReference type="GO" id="GO:0000139">
    <property type="term" value="C:Golgi membrane"/>
    <property type="evidence" value="ECO:0007669"/>
    <property type="project" value="TreeGrafter"/>
</dbReference>
<dbReference type="InterPro" id="IPR038466">
    <property type="entry name" value="S8_pro-domain_sf"/>
</dbReference>
<feature type="active site" description="Charge relay system" evidence="18 19">
    <location>
        <position position="410"/>
    </location>
</feature>
<dbReference type="PROSITE" id="PS00138">
    <property type="entry name" value="SUBTILASE_SER"/>
    <property type="match status" value="1"/>
</dbReference>
<dbReference type="Gene3D" id="3.30.70.850">
    <property type="entry name" value="Peptidase S8, pro-domain"/>
    <property type="match status" value="1"/>
</dbReference>